<dbReference type="GO" id="GO:0005576">
    <property type="term" value="C:extracellular region"/>
    <property type="evidence" value="ECO:0007669"/>
    <property type="project" value="InterPro"/>
</dbReference>
<evidence type="ECO:0000313" key="9">
    <source>
        <dbReference type="EMBL" id="KAG8197429.1"/>
    </source>
</evidence>
<dbReference type="SUPFAM" id="SSF57625">
    <property type="entry name" value="Invertebrate chitin-binding proteins"/>
    <property type="match status" value="5"/>
</dbReference>
<dbReference type="Pfam" id="PF01607">
    <property type="entry name" value="CBM_14"/>
    <property type="match status" value="5"/>
</dbReference>
<dbReference type="InterPro" id="IPR002557">
    <property type="entry name" value="Chitin-bd_dom"/>
</dbReference>
<accession>A0AAV6VLB4</accession>
<dbReference type="AlphaFoldDB" id="A0AAV6VLB4"/>
<evidence type="ECO:0000256" key="7">
    <source>
        <dbReference type="SAM" id="SignalP"/>
    </source>
</evidence>
<evidence type="ECO:0000256" key="4">
    <source>
        <dbReference type="ARBA" id="ARBA00023157"/>
    </source>
</evidence>
<feature type="signal peptide" evidence="7">
    <location>
        <begin position="1"/>
        <end position="22"/>
    </location>
</feature>
<feature type="compositionally biased region" description="Acidic residues" evidence="6">
    <location>
        <begin position="202"/>
        <end position="215"/>
    </location>
</feature>
<proteinExistence type="predicted"/>
<keyword evidence="4" id="KW-1015">Disulfide bond</keyword>
<dbReference type="Proteomes" id="UP000827092">
    <property type="component" value="Unassembled WGS sequence"/>
</dbReference>
<dbReference type="Gene3D" id="2.170.140.10">
    <property type="entry name" value="Chitin binding domain"/>
    <property type="match status" value="5"/>
</dbReference>
<feature type="region of interest" description="Disordered" evidence="6">
    <location>
        <begin position="393"/>
        <end position="420"/>
    </location>
</feature>
<dbReference type="EMBL" id="JAFNEN010000055">
    <property type="protein sequence ID" value="KAG8197429.1"/>
    <property type="molecule type" value="Genomic_DNA"/>
</dbReference>
<evidence type="ECO:0000256" key="2">
    <source>
        <dbReference type="ARBA" id="ARBA00022729"/>
    </source>
</evidence>
<evidence type="ECO:0000256" key="1">
    <source>
        <dbReference type="ARBA" id="ARBA00022669"/>
    </source>
</evidence>
<keyword evidence="3" id="KW-0677">Repeat</keyword>
<feature type="domain" description="Chitin-binding type-2" evidence="8">
    <location>
        <begin position="222"/>
        <end position="277"/>
    </location>
</feature>
<dbReference type="PANTHER" id="PTHR23301:SF0">
    <property type="entry name" value="CHITIN-BINDING TYPE-2 DOMAIN-CONTAINING PROTEIN-RELATED"/>
    <property type="match status" value="1"/>
</dbReference>
<reference evidence="9 10" key="1">
    <citation type="journal article" date="2022" name="Nat. Ecol. Evol.">
        <title>A masculinizing supergene underlies an exaggerated male reproductive morph in a spider.</title>
        <authorList>
            <person name="Hendrickx F."/>
            <person name="De Corte Z."/>
            <person name="Sonet G."/>
            <person name="Van Belleghem S.M."/>
            <person name="Kostlbacher S."/>
            <person name="Vangestel C."/>
        </authorList>
    </citation>
    <scope>NUCLEOTIDE SEQUENCE [LARGE SCALE GENOMIC DNA]</scope>
    <source>
        <strain evidence="9">W744_W776</strain>
    </source>
</reference>
<keyword evidence="1" id="KW-0147">Chitin-binding</keyword>
<protein>
    <recommendedName>
        <fullName evidence="8">Chitin-binding type-2 domain-containing protein</fullName>
    </recommendedName>
</protein>
<organism evidence="9 10">
    <name type="scientific">Oedothorax gibbosus</name>
    <dbReference type="NCBI Taxonomy" id="931172"/>
    <lineage>
        <taxon>Eukaryota</taxon>
        <taxon>Metazoa</taxon>
        <taxon>Ecdysozoa</taxon>
        <taxon>Arthropoda</taxon>
        <taxon>Chelicerata</taxon>
        <taxon>Arachnida</taxon>
        <taxon>Araneae</taxon>
        <taxon>Araneomorphae</taxon>
        <taxon>Entelegynae</taxon>
        <taxon>Araneoidea</taxon>
        <taxon>Linyphiidae</taxon>
        <taxon>Erigoninae</taxon>
        <taxon>Oedothorax</taxon>
    </lineage>
</organism>
<dbReference type="GO" id="GO:0008061">
    <property type="term" value="F:chitin binding"/>
    <property type="evidence" value="ECO:0007669"/>
    <property type="project" value="UniProtKB-KW"/>
</dbReference>
<evidence type="ECO:0000256" key="5">
    <source>
        <dbReference type="ARBA" id="ARBA00023180"/>
    </source>
</evidence>
<comment type="caution">
    <text evidence="9">The sequence shown here is derived from an EMBL/GenBank/DDBJ whole genome shotgun (WGS) entry which is preliminary data.</text>
</comment>
<feature type="domain" description="Chitin-binding type-2" evidence="8">
    <location>
        <begin position="319"/>
        <end position="374"/>
    </location>
</feature>
<feature type="domain" description="Chitin-binding type-2" evidence="8">
    <location>
        <begin position="138"/>
        <end position="193"/>
    </location>
</feature>
<feature type="region of interest" description="Disordered" evidence="6">
    <location>
        <begin position="42"/>
        <end position="61"/>
    </location>
</feature>
<feature type="region of interest" description="Disordered" evidence="6">
    <location>
        <begin position="281"/>
        <end position="310"/>
    </location>
</feature>
<sequence>MQQLLLLWLFLVGSSIISSVQSEEINDESFEVDALVYGHDHNRQRHTTPSPKSFVCPSPSGRYPHERDCDRYYECRFGEPHLVKCDRNKLYDDKKEKCNDRHKVDCDRKDRDRTTTDSDEDDKDGHNRNRHTTPSPKSFVCPAPSGRYPHERDCDRYYECRFGVPHLMKCDRNKLYDDKKEKCNDQHKVDCDRKDRDRTTTDYDEDDTDSDEDDKELDHDETFKCPYPYGTFTHPTLCHKYYVCRNNIPSLFQCQGSKLFDTRDRKCSDRRRVRCGDRFDRDDLKTSKRPTTKFPSTTPQPQKKTTLPRISTTTEESHRIFCRFRNGRYPDPLDCSQYYECHSYFTTLYKCPRSTLYDERKEKCMKDTQVKCGDRPGGIGGDLTTKQPKTTFRTTTAAPKTKTAAPTTTEFPKTAAPTTTEVPITEAPTSTVAPVTAAPTTTEVPITAAPSSTVAPVTAAPTTTEAPITAAPTSTVAPVTAAPTTTEAPITAAPTSTVAPVTAAPTTTTEAPITAAPTTPAPITKVTKPNTPPPTECDEDDLDCIIDKTGDIRGWFECPERYGHFAHGSSRQLFIHCDNYRPYVKKCPDNTVFSQENLVCIWIGNPGEIIE</sequence>
<feature type="region of interest" description="Disordered" evidence="6">
    <location>
        <begin position="108"/>
        <end position="144"/>
    </location>
</feature>
<feature type="compositionally biased region" description="Low complexity" evidence="6">
    <location>
        <begin position="292"/>
        <end position="308"/>
    </location>
</feature>
<gene>
    <name evidence="9" type="ORF">JTE90_014914</name>
</gene>
<feature type="domain" description="Chitin-binding type-2" evidence="8">
    <location>
        <begin position="53"/>
        <end position="108"/>
    </location>
</feature>
<keyword evidence="2 7" id="KW-0732">Signal</keyword>
<keyword evidence="10" id="KW-1185">Reference proteome</keyword>
<feature type="region of interest" description="Disordered" evidence="6">
    <location>
        <begin position="512"/>
        <end position="540"/>
    </location>
</feature>
<feature type="compositionally biased region" description="Low complexity" evidence="6">
    <location>
        <begin position="512"/>
        <end position="529"/>
    </location>
</feature>
<dbReference type="PROSITE" id="PS50940">
    <property type="entry name" value="CHIT_BIND_II"/>
    <property type="match status" value="4"/>
</dbReference>
<feature type="region of interest" description="Disordered" evidence="6">
    <location>
        <begin position="196"/>
        <end position="218"/>
    </location>
</feature>
<evidence type="ECO:0000259" key="8">
    <source>
        <dbReference type="PROSITE" id="PS50940"/>
    </source>
</evidence>
<dbReference type="InterPro" id="IPR051940">
    <property type="entry name" value="Chitin_bind-dev_reg"/>
</dbReference>
<evidence type="ECO:0000256" key="3">
    <source>
        <dbReference type="ARBA" id="ARBA00022737"/>
    </source>
</evidence>
<dbReference type="InterPro" id="IPR036508">
    <property type="entry name" value="Chitin-bd_dom_sf"/>
</dbReference>
<dbReference type="SMART" id="SM00494">
    <property type="entry name" value="ChtBD2"/>
    <property type="match status" value="5"/>
</dbReference>
<keyword evidence="5" id="KW-0325">Glycoprotein</keyword>
<name>A0AAV6VLB4_9ARAC</name>
<evidence type="ECO:0000313" key="10">
    <source>
        <dbReference type="Proteomes" id="UP000827092"/>
    </source>
</evidence>
<evidence type="ECO:0000256" key="6">
    <source>
        <dbReference type="SAM" id="MobiDB-lite"/>
    </source>
</evidence>
<feature type="chain" id="PRO_5044023383" description="Chitin-binding type-2 domain-containing protein" evidence="7">
    <location>
        <begin position="23"/>
        <end position="611"/>
    </location>
</feature>
<dbReference type="PANTHER" id="PTHR23301">
    <property type="entry name" value="CHITIN BINDING PERITROPHIN-A"/>
    <property type="match status" value="1"/>
</dbReference>